<evidence type="ECO:0000313" key="3">
    <source>
        <dbReference type="EMBL" id="ADD24900.1"/>
    </source>
</evidence>
<dbReference type="GO" id="GO:0000270">
    <property type="term" value="P:peptidoglycan metabolic process"/>
    <property type="evidence" value="ECO:0007669"/>
    <property type="project" value="TreeGrafter"/>
</dbReference>
<geneLocation type="plasmid" evidence="3">
    <name>pACK1</name>
</geneLocation>
<organism evidence="3">
    <name type="scientific">Staphylococcus staphylolyticus</name>
    <dbReference type="NCBI Taxonomy" id="1287"/>
    <lineage>
        <taxon>Bacteria</taxon>
        <taxon>Bacillati</taxon>
        <taxon>Bacillota</taxon>
        <taxon>Bacilli</taxon>
        <taxon>Bacillales</taxon>
        <taxon>Staphylococcaceae</taxon>
        <taxon>Staphylococcus</taxon>
    </lineage>
</organism>
<protein>
    <recommendedName>
        <fullName evidence="2">DUF218 domain-containing protein</fullName>
    </recommendedName>
</protein>
<dbReference type="GO" id="GO:0005886">
    <property type="term" value="C:plasma membrane"/>
    <property type="evidence" value="ECO:0007669"/>
    <property type="project" value="TreeGrafter"/>
</dbReference>
<dbReference type="PANTHER" id="PTHR30336:SF4">
    <property type="entry name" value="ENVELOPE BIOGENESIS FACTOR ELYC"/>
    <property type="match status" value="1"/>
</dbReference>
<dbReference type="PANTHER" id="PTHR30336">
    <property type="entry name" value="INNER MEMBRANE PROTEIN, PROBABLE PERMEASE"/>
    <property type="match status" value="1"/>
</dbReference>
<accession>D3X7M8</accession>
<keyword evidence="1" id="KW-1133">Transmembrane helix</keyword>
<sequence length="304" mass="34829">MITLFITNLVFLFFYYNFTYLNMIIGPLIVLIILTLAFILLIGPIIFIVFLLLQGVKLIYKEGITVRNFLAISLGVFLLISPFITSYLVDFSNGRIPLLTLVNIYGIIASYIMIIASAFTLSSFLNFFNWKRRDLKYIVVLGSGLRGDQVTPLLKSRIDKAINIYRGQKKCKMIMSGGQGEDELIPESVAMLNYAVNSGVSKEDIITETQSKNTRENIQLSYNLMMGKPERIAIVTNYYHLFRALLIAKENKIKCIGYGAPTKLYFSLNAFIREFIGYLAMKYKFHLFLLTFLITLYLIYTLVY</sequence>
<name>D3X7M8_STAST</name>
<proteinExistence type="predicted"/>
<keyword evidence="1" id="KW-0812">Transmembrane</keyword>
<reference evidence="3" key="2">
    <citation type="submission" date="2017-07" db="EMBL/GenBank/DDBJ databases">
        <authorList>
            <person name="Gargis A.S."/>
            <person name="Tate A.H."/>
            <person name="Heath L.S."/>
            <person name="Heath H.E."/>
            <person name="LeBlanc P.A."/>
            <person name="Sloan G.L."/>
        </authorList>
    </citation>
    <scope>NUCLEOTIDE SEQUENCE</scope>
    <source>
        <strain evidence="3">NRRL B-2628</strain>
        <plasmid evidence="3">pACK1</plasmid>
    </source>
</reference>
<feature type="transmembrane region" description="Helical" evidence="1">
    <location>
        <begin position="20"/>
        <end position="53"/>
    </location>
</feature>
<feature type="transmembrane region" description="Helical" evidence="1">
    <location>
        <begin position="285"/>
        <end position="303"/>
    </location>
</feature>
<dbReference type="Pfam" id="PF02698">
    <property type="entry name" value="DUF218"/>
    <property type="match status" value="1"/>
</dbReference>
<feature type="domain" description="DUF218" evidence="2">
    <location>
        <begin position="137"/>
        <end position="277"/>
    </location>
</feature>
<evidence type="ECO:0000256" key="1">
    <source>
        <dbReference type="SAM" id="Phobius"/>
    </source>
</evidence>
<dbReference type="AlphaFoldDB" id="D3X7M8"/>
<keyword evidence="1" id="KW-0472">Membrane</keyword>
<feature type="transmembrane region" description="Helical" evidence="1">
    <location>
        <begin position="65"/>
        <end position="84"/>
    </location>
</feature>
<evidence type="ECO:0000259" key="2">
    <source>
        <dbReference type="Pfam" id="PF02698"/>
    </source>
</evidence>
<dbReference type="Gene3D" id="3.40.50.620">
    <property type="entry name" value="HUPs"/>
    <property type="match status" value="1"/>
</dbReference>
<dbReference type="InterPro" id="IPR014729">
    <property type="entry name" value="Rossmann-like_a/b/a_fold"/>
</dbReference>
<reference evidence="3" key="1">
    <citation type="journal article" date="2010" name="Plasmid">
        <title>Complete nucleotide sequences of plasmids pACK1 and pACK3 from Staphylococcus simulans biovar staphylolyticus.</title>
        <authorList>
            <person name="Gargis A.S."/>
            <person name="Tate A.H."/>
            <person name="Heath L.S."/>
            <person name="Heath H.E."/>
            <person name="Leblanc P.A."/>
            <person name="Sloan G.L."/>
        </authorList>
    </citation>
    <scope>NUCLEOTIDE SEQUENCE</scope>
    <source>
        <strain evidence="3">NRRL B-2628</strain>
        <plasmid evidence="3">pACK1</plasmid>
    </source>
</reference>
<dbReference type="InterPro" id="IPR051599">
    <property type="entry name" value="Cell_Envelope_Assoc"/>
</dbReference>
<feature type="transmembrane region" description="Helical" evidence="1">
    <location>
        <begin position="104"/>
        <end position="128"/>
    </location>
</feature>
<dbReference type="InterPro" id="IPR003848">
    <property type="entry name" value="DUF218"/>
</dbReference>
<dbReference type="EMBL" id="GU228571">
    <property type="protein sequence ID" value="ADD24900.1"/>
    <property type="molecule type" value="Genomic_DNA"/>
</dbReference>
<keyword evidence="3" id="KW-0614">Plasmid</keyword>
<dbReference type="GO" id="GO:0043164">
    <property type="term" value="P:Gram-negative-bacterium-type cell wall biogenesis"/>
    <property type="evidence" value="ECO:0007669"/>
    <property type="project" value="TreeGrafter"/>
</dbReference>
<dbReference type="CDD" id="cd06259">
    <property type="entry name" value="YdcF-like"/>
    <property type="match status" value="1"/>
</dbReference>